<dbReference type="RefSeq" id="WP_229933349.1">
    <property type="nucleotide sequence ID" value="NZ_CAJHOF010000017.1"/>
</dbReference>
<sequence length="91" mass="10916">MKYKITTSKLYKKQFKKLHKIEQNLINEAVKKLAKGEMLDKKFKDHELTLNYKGFRECHIKPDLLLVYKIIEKELELYLAATGSHMQVFDW</sequence>
<name>A0ABM8Q9K8_9BACT</name>
<keyword evidence="1" id="KW-1277">Toxin-antitoxin system</keyword>
<organism evidence="2 3">
    <name type="scientific">Campylobacter majalis</name>
    <dbReference type="NCBI Taxonomy" id="2790656"/>
    <lineage>
        <taxon>Bacteria</taxon>
        <taxon>Pseudomonadati</taxon>
        <taxon>Campylobacterota</taxon>
        <taxon>Epsilonproteobacteria</taxon>
        <taxon>Campylobacterales</taxon>
        <taxon>Campylobacteraceae</taxon>
        <taxon>Campylobacter</taxon>
    </lineage>
</organism>
<evidence type="ECO:0000313" key="3">
    <source>
        <dbReference type="Proteomes" id="UP000789803"/>
    </source>
</evidence>
<evidence type="ECO:0000256" key="1">
    <source>
        <dbReference type="ARBA" id="ARBA00022649"/>
    </source>
</evidence>
<dbReference type="Pfam" id="PF15738">
    <property type="entry name" value="YafQ_toxin"/>
    <property type="match status" value="1"/>
</dbReference>
<dbReference type="EMBL" id="CAJHOF010000017">
    <property type="protein sequence ID" value="CAD7289492.1"/>
    <property type="molecule type" value="Genomic_DNA"/>
</dbReference>
<evidence type="ECO:0008006" key="4">
    <source>
        <dbReference type="Google" id="ProtNLM"/>
    </source>
</evidence>
<dbReference type="Proteomes" id="UP000789803">
    <property type="component" value="Unassembled WGS sequence"/>
</dbReference>
<reference evidence="2 3" key="1">
    <citation type="submission" date="2020-11" db="EMBL/GenBank/DDBJ databases">
        <authorList>
            <person name="Peeters C."/>
        </authorList>
    </citation>
    <scope>NUCLEOTIDE SEQUENCE [LARGE SCALE GENOMIC DNA]</scope>
    <source>
        <strain evidence="2 3">LMG 7974</strain>
    </source>
</reference>
<accession>A0ABM8Q9K8</accession>
<protein>
    <recommendedName>
        <fullName evidence="4">Type II toxin-antitoxin system YafQ family toxin</fullName>
    </recommendedName>
</protein>
<keyword evidence="3" id="KW-1185">Reference proteome</keyword>
<dbReference type="Gene3D" id="3.30.2310.20">
    <property type="entry name" value="RelE-like"/>
    <property type="match status" value="1"/>
</dbReference>
<dbReference type="SUPFAM" id="SSF143011">
    <property type="entry name" value="RelE-like"/>
    <property type="match status" value="1"/>
</dbReference>
<dbReference type="NCBIfam" id="TIGR02385">
    <property type="entry name" value="RelE_StbE"/>
    <property type="match status" value="1"/>
</dbReference>
<evidence type="ECO:0000313" key="2">
    <source>
        <dbReference type="EMBL" id="CAD7289492.1"/>
    </source>
</evidence>
<dbReference type="InterPro" id="IPR004386">
    <property type="entry name" value="Toxin_YafQ-like"/>
</dbReference>
<dbReference type="InterPro" id="IPR007712">
    <property type="entry name" value="RelE/ParE_toxin"/>
</dbReference>
<dbReference type="PIRSF" id="PIRSF006156">
    <property type="entry name" value="YafQ"/>
    <property type="match status" value="1"/>
</dbReference>
<gene>
    <name evidence="2" type="ORF">LMG7974_01569</name>
</gene>
<proteinExistence type="predicted"/>
<dbReference type="PANTHER" id="PTHR40588:SF1">
    <property type="entry name" value="MRNA INTERFERASE TOXIN YAFQ"/>
    <property type="match status" value="1"/>
</dbReference>
<dbReference type="PANTHER" id="PTHR40588">
    <property type="entry name" value="MRNA INTERFERASE TOXIN YAFQ"/>
    <property type="match status" value="1"/>
</dbReference>
<dbReference type="InterPro" id="IPR035093">
    <property type="entry name" value="RelE/ParE_toxin_dom_sf"/>
</dbReference>
<comment type="caution">
    <text evidence="2">The sequence shown here is derived from an EMBL/GenBank/DDBJ whole genome shotgun (WGS) entry which is preliminary data.</text>
</comment>